<keyword evidence="2" id="KW-1133">Transmembrane helix</keyword>
<name>A0A9E7BXQ8_9ACTN</name>
<keyword evidence="4" id="KW-1185">Reference proteome</keyword>
<feature type="region of interest" description="Disordered" evidence="1">
    <location>
        <begin position="62"/>
        <end position="126"/>
    </location>
</feature>
<keyword evidence="2" id="KW-0472">Membrane</keyword>
<protein>
    <submittedName>
        <fullName evidence="3">Uncharacterized protein</fullName>
    </submittedName>
</protein>
<evidence type="ECO:0000313" key="4">
    <source>
        <dbReference type="Proteomes" id="UP001162834"/>
    </source>
</evidence>
<proteinExistence type="predicted"/>
<dbReference type="EMBL" id="CP087164">
    <property type="protein sequence ID" value="UGS34020.1"/>
    <property type="molecule type" value="Genomic_DNA"/>
</dbReference>
<feature type="transmembrane region" description="Helical" evidence="2">
    <location>
        <begin position="23"/>
        <end position="43"/>
    </location>
</feature>
<organism evidence="3 4">
    <name type="scientific">Capillimicrobium parvum</name>
    <dbReference type="NCBI Taxonomy" id="2884022"/>
    <lineage>
        <taxon>Bacteria</taxon>
        <taxon>Bacillati</taxon>
        <taxon>Actinomycetota</taxon>
        <taxon>Thermoleophilia</taxon>
        <taxon>Solirubrobacterales</taxon>
        <taxon>Capillimicrobiaceae</taxon>
        <taxon>Capillimicrobium</taxon>
    </lineage>
</organism>
<dbReference type="AlphaFoldDB" id="A0A9E7BXQ8"/>
<gene>
    <name evidence="3" type="ORF">DSM104329_00390</name>
</gene>
<evidence type="ECO:0000256" key="1">
    <source>
        <dbReference type="SAM" id="MobiDB-lite"/>
    </source>
</evidence>
<dbReference type="Proteomes" id="UP001162834">
    <property type="component" value="Chromosome"/>
</dbReference>
<dbReference type="RefSeq" id="WP_259313710.1">
    <property type="nucleotide sequence ID" value="NZ_CP087164.1"/>
</dbReference>
<reference evidence="3" key="1">
    <citation type="journal article" date="2022" name="Int. J. Syst. Evol. Microbiol.">
        <title>Pseudomonas aegrilactucae sp. nov. and Pseudomonas morbosilactucae sp. nov., pathogens causing bacterial rot of lettuce in Japan.</title>
        <authorList>
            <person name="Sawada H."/>
            <person name="Fujikawa T."/>
            <person name="Satou M."/>
        </authorList>
    </citation>
    <scope>NUCLEOTIDE SEQUENCE</scope>
    <source>
        <strain evidence="3">0166_1</strain>
    </source>
</reference>
<keyword evidence="2" id="KW-0812">Transmembrane</keyword>
<evidence type="ECO:0000256" key="2">
    <source>
        <dbReference type="SAM" id="Phobius"/>
    </source>
</evidence>
<accession>A0A9E7BXQ8</accession>
<evidence type="ECO:0000313" key="3">
    <source>
        <dbReference type="EMBL" id="UGS34020.1"/>
    </source>
</evidence>
<feature type="compositionally biased region" description="Basic and acidic residues" evidence="1">
    <location>
        <begin position="81"/>
        <end position="99"/>
    </location>
</feature>
<sequence>MSTPIASQHPAVVLRSHYVHMRALLAAALVAVVGLAAAVVILATTNSTTITTKVTPAAPVTARLGSGGQELAPFGLSPQQTRRESRPDTRLDGGPEEGTRGAQSNSIASHFGTRLDGGPEEGTAGH</sequence>
<dbReference type="KEGG" id="sbae:DSM104329_00390"/>